<dbReference type="PANTHER" id="PTHR14269">
    <property type="entry name" value="CDP-DIACYLGLYCEROL--GLYCEROL-3-PHOSPHATE 3-PHOSPHATIDYLTRANSFERASE-RELATED"/>
    <property type="match status" value="1"/>
</dbReference>
<evidence type="ECO:0000256" key="12">
    <source>
        <dbReference type="SAM" id="MobiDB-lite"/>
    </source>
</evidence>
<keyword evidence="3" id="KW-0444">Lipid biosynthesis</keyword>
<sequence>MKSPFQPFEPPAPGYEGGERAAPSEKRRIPLRHIVPNLITIVAICAGMTGMRLAFEGRFELAVGLVIAAALLDGIDGRIARMMKGQSRFGAEMDSLADIVNFGVVPAMVLYAYSLHDAGSAGWIAALLYAATCALRLARFNTMLDAPKPAWQTKFFTGVPAPAGAGLAFFPVYLGFSGFDFGIGPRPAALFAAAYLLFVGFLMASRIPTFSGKTISIRVRRDLVIPVTLCVVLYIVLLASFLWETLVVTVIAYFVSILFSMRDYRRSVRRYGMAVEPLPTDERTDTDPSGA</sequence>
<evidence type="ECO:0000256" key="4">
    <source>
        <dbReference type="ARBA" id="ARBA00022679"/>
    </source>
</evidence>
<dbReference type="InterPro" id="IPR050324">
    <property type="entry name" value="CDP-alcohol_PTase-I"/>
</dbReference>
<evidence type="ECO:0000256" key="11">
    <source>
        <dbReference type="RuleBase" id="RU003750"/>
    </source>
</evidence>
<comment type="similarity">
    <text evidence="2 11">Belongs to the CDP-alcohol phosphatidyltransferase class-I family.</text>
</comment>
<keyword evidence="8 13" id="KW-0472">Membrane</keyword>
<keyword evidence="7" id="KW-0443">Lipid metabolism</keyword>
<evidence type="ECO:0000256" key="13">
    <source>
        <dbReference type="SAM" id="Phobius"/>
    </source>
</evidence>
<keyword evidence="6 13" id="KW-1133">Transmembrane helix</keyword>
<proteinExistence type="inferred from homology"/>
<dbReference type="Pfam" id="PF01066">
    <property type="entry name" value="CDP-OH_P_transf"/>
    <property type="match status" value="1"/>
</dbReference>
<evidence type="ECO:0000256" key="8">
    <source>
        <dbReference type="ARBA" id="ARBA00023136"/>
    </source>
</evidence>
<reference evidence="15" key="2">
    <citation type="submission" date="2020-09" db="EMBL/GenBank/DDBJ databases">
        <authorList>
            <person name="Sun Q."/>
            <person name="Zhou Y."/>
        </authorList>
    </citation>
    <scope>NUCLEOTIDE SEQUENCE</scope>
    <source>
        <strain evidence="15">CGMCC 1.15367</strain>
    </source>
</reference>
<accession>A0A917DZI7</accession>
<reference evidence="15" key="1">
    <citation type="journal article" date="2014" name="Int. J. Syst. Evol. Microbiol.">
        <title>Complete genome sequence of Corynebacterium casei LMG S-19264T (=DSM 44701T), isolated from a smear-ripened cheese.</title>
        <authorList>
            <consortium name="US DOE Joint Genome Institute (JGI-PGF)"/>
            <person name="Walter F."/>
            <person name="Albersmeier A."/>
            <person name="Kalinowski J."/>
            <person name="Ruckert C."/>
        </authorList>
    </citation>
    <scope>NUCLEOTIDE SEQUENCE</scope>
    <source>
        <strain evidence="15">CGMCC 1.15367</strain>
    </source>
</reference>
<keyword evidence="4 11" id="KW-0808">Transferase</keyword>
<dbReference type="GO" id="GO:0016020">
    <property type="term" value="C:membrane"/>
    <property type="evidence" value="ECO:0007669"/>
    <property type="project" value="UniProtKB-SubCell"/>
</dbReference>
<dbReference type="InterPro" id="IPR012616">
    <property type="entry name" value="CDP-OH_P_trans_C"/>
</dbReference>
<dbReference type="Pfam" id="PF08009">
    <property type="entry name" value="CDP-OH_P_tran_2"/>
    <property type="match status" value="1"/>
</dbReference>
<keyword evidence="16" id="KW-1185">Reference proteome</keyword>
<evidence type="ECO:0000256" key="2">
    <source>
        <dbReference type="ARBA" id="ARBA00010441"/>
    </source>
</evidence>
<dbReference type="EMBL" id="BMIQ01000001">
    <property type="protein sequence ID" value="GGD85454.1"/>
    <property type="molecule type" value="Genomic_DNA"/>
</dbReference>
<feature type="transmembrane region" description="Helical" evidence="13">
    <location>
        <begin position="120"/>
        <end position="138"/>
    </location>
</feature>
<feature type="region of interest" description="Disordered" evidence="12">
    <location>
        <begin position="1"/>
        <end position="24"/>
    </location>
</feature>
<dbReference type="AlphaFoldDB" id="A0A917DZI7"/>
<dbReference type="Gene3D" id="1.20.120.1760">
    <property type="match status" value="1"/>
</dbReference>
<dbReference type="InterPro" id="IPR048254">
    <property type="entry name" value="CDP_ALCOHOL_P_TRANSF_CS"/>
</dbReference>
<comment type="subcellular location">
    <subcellularLocation>
        <location evidence="1">Membrane</location>
        <topology evidence="1">Multi-pass membrane protein</topology>
    </subcellularLocation>
</comment>
<dbReference type="GO" id="GO:0008654">
    <property type="term" value="P:phospholipid biosynthetic process"/>
    <property type="evidence" value="ECO:0007669"/>
    <property type="project" value="UniProtKB-KW"/>
</dbReference>
<evidence type="ECO:0000256" key="7">
    <source>
        <dbReference type="ARBA" id="ARBA00023098"/>
    </source>
</evidence>
<dbReference type="InterPro" id="IPR043130">
    <property type="entry name" value="CDP-OH_PTrfase_TM_dom"/>
</dbReference>
<dbReference type="GO" id="GO:0016780">
    <property type="term" value="F:phosphotransferase activity, for other substituted phosphate groups"/>
    <property type="evidence" value="ECO:0007669"/>
    <property type="project" value="InterPro"/>
</dbReference>
<dbReference type="PANTHER" id="PTHR14269:SF61">
    <property type="entry name" value="CDP-DIACYLGLYCEROL--SERINE O-PHOSPHATIDYLTRANSFERASE"/>
    <property type="match status" value="1"/>
</dbReference>
<keyword evidence="9" id="KW-0594">Phospholipid biosynthesis</keyword>
<evidence type="ECO:0000256" key="6">
    <source>
        <dbReference type="ARBA" id="ARBA00022989"/>
    </source>
</evidence>
<dbReference type="PROSITE" id="PS00379">
    <property type="entry name" value="CDP_ALCOHOL_P_TRANSF"/>
    <property type="match status" value="1"/>
</dbReference>
<dbReference type="InterPro" id="IPR000462">
    <property type="entry name" value="CDP-OH_P_trans"/>
</dbReference>
<evidence type="ECO:0000256" key="10">
    <source>
        <dbReference type="ARBA" id="ARBA00023264"/>
    </source>
</evidence>
<dbReference type="RefSeq" id="WP_188906196.1">
    <property type="nucleotide sequence ID" value="NZ_BMIQ01000001.1"/>
</dbReference>
<feature type="transmembrane region" description="Helical" evidence="13">
    <location>
        <begin position="188"/>
        <end position="207"/>
    </location>
</feature>
<feature type="transmembrane region" description="Helical" evidence="13">
    <location>
        <begin position="243"/>
        <end position="261"/>
    </location>
</feature>
<protein>
    <submittedName>
        <fullName evidence="15">CDP-diacylglycerol--serine O-phosphatidyltransferase</fullName>
    </submittedName>
</protein>
<evidence type="ECO:0000256" key="5">
    <source>
        <dbReference type="ARBA" id="ARBA00022692"/>
    </source>
</evidence>
<feature type="domain" description="CDP-alcohol phosphatidyltransferase C-terminal" evidence="14">
    <location>
        <begin position="223"/>
        <end position="257"/>
    </location>
</feature>
<evidence type="ECO:0000313" key="15">
    <source>
        <dbReference type="EMBL" id="GGD85454.1"/>
    </source>
</evidence>
<evidence type="ECO:0000256" key="9">
    <source>
        <dbReference type="ARBA" id="ARBA00023209"/>
    </source>
</evidence>
<comment type="caution">
    <text evidence="15">The sequence shown here is derived from an EMBL/GenBank/DDBJ whole genome shotgun (WGS) entry which is preliminary data.</text>
</comment>
<feature type="transmembrane region" description="Helical" evidence="13">
    <location>
        <begin position="34"/>
        <end position="53"/>
    </location>
</feature>
<evidence type="ECO:0000259" key="14">
    <source>
        <dbReference type="Pfam" id="PF08009"/>
    </source>
</evidence>
<feature type="transmembrane region" description="Helical" evidence="13">
    <location>
        <begin position="219"/>
        <end position="237"/>
    </location>
</feature>
<evidence type="ECO:0000256" key="3">
    <source>
        <dbReference type="ARBA" id="ARBA00022516"/>
    </source>
</evidence>
<keyword evidence="5 13" id="KW-0812">Transmembrane</keyword>
<organism evidence="15 16">
    <name type="scientific">Aureimonas endophytica</name>
    <dbReference type="NCBI Taxonomy" id="2027858"/>
    <lineage>
        <taxon>Bacteria</taxon>
        <taxon>Pseudomonadati</taxon>
        <taxon>Pseudomonadota</taxon>
        <taxon>Alphaproteobacteria</taxon>
        <taxon>Hyphomicrobiales</taxon>
        <taxon>Aurantimonadaceae</taxon>
        <taxon>Aureimonas</taxon>
    </lineage>
</organism>
<keyword evidence="10" id="KW-1208">Phospholipid metabolism</keyword>
<gene>
    <name evidence="15" type="primary">pssA</name>
    <name evidence="15" type="ORF">GCM10011390_00050</name>
</gene>
<evidence type="ECO:0000313" key="16">
    <source>
        <dbReference type="Proteomes" id="UP000644699"/>
    </source>
</evidence>
<dbReference type="Proteomes" id="UP000644699">
    <property type="component" value="Unassembled WGS sequence"/>
</dbReference>
<feature type="transmembrane region" description="Helical" evidence="13">
    <location>
        <begin position="159"/>
        <end position="176"/>
    </location>
</feature>
<evidence type="ECO:0000256" key="1">
    <source>
        <dbReference type="ARBA" id="ARBA00004141"/>
    </source>
</evidence>
<name>A0A917DZI7_9HYPH</name>